<dbReference type="Proteomes" id="UP000724686">
    <property type="component" value="Unassembled WGS sequence"/>
</dbReference>
<reference evidence="1 2" key="1">
    <citation type="submission" date="2021-02" db="EMBL/GenBank/DDBJ databases">
        <title>Leptospira ainlahdjerensis sp. nov., Leptospira ainazelensis sp. nov., Leptospira abararensis sp. nov. and Leptospira chreensis sp. nov., four new species isolated from water sources in Algeria.</title>
        <authorList>
            <person name="Amara Korba A."/>
            <person name="Kainiu M."/>
            <person name="Vincent A.T."/>
            <person name="Mariet J.-F."/>
            <person name="Veyrier F.J."/>
            <person name="Goarant C."/>
            <person name="Picardeau M."/>
        </authorList>
    </citation>
    <scope>NUCLEOTIDE SEQUENCE [LARGE SCALE GENOMIC DNA]</scope>
    <source>
        <strain evidence="1 2">201903070</strain>
    </source>
</reference>
<sequence>MKNKNQYLLDCYQAAFGTVLPSALSERILNGEFIKFSNKEFLEKKTNQLFEIELIKDIGNRMGGLVDQSIRLAIAEALDTDEPIAFAELKSEFVKDSFTYNLVLFPTYDPEDPCAVYLLKHKGYPGDEFEDEDEDEDVFESDLEFEMEPAFDSLADLFSLPEKRKVP</sequence>
<keyword evidence="2" id="KW-1185">Reference proteome</keyword>
<evidence type="ECO:0000313" key="2">
    <source>
        <dbReference type="Proteomes" id="UP000724686"/>
    </source>
</evidence>
<organism evidence="1 2">
    <name type="scientific">Leptospira ainlahdjerensis</name>
    <dbReference type="NCBI Taxonomy" id="2810033"/>
    <lineage>
        <taxon>Bacteria</taxon>
        <taxon>Pseudomonadati</taxon>
        <taxon>Spirochaetota</taxon>
        <taxon>Spirochaetia</taxon>
        <taxon>Leptospirales</taxon>
        <taxon>Leptospiraceae</taxon>
        <taxon>Leptospira</taxon>
    </lineage>
</organism>
<gene>
    <name evidence="1" type="ORF">JWG45_02595</name>
</gene>
<dbReference type="EMBL" id="JAFFPU010000011">
    <property type="protein sequence ID" value="MBM9576031.1"/>
    <property type="molecule type" value="Genomic_DNA"/>
</dbReference>
<dbReference type="RefSeq" id="WP_205278223.1">
    <property type="nucleotide sequence ID" value="NZ_JAFFPU010000011.1"/>
</dbReference>
<proteinExistence type="predicted"/>
<evidence type="ECO:0000313" key="1">
    <source>
        <dbReference type="EMBL" id="MBM9576031.1"/>
    </source>
</evidence>
<accession>A0ABS2U6N1</accession>
<name>A0ABS2U6N1_9LEPT</name>
<protein>
    <submittedName>
        <fullName evidence="1">Uncharacterized protein</fullName>
    </submittedName>
</protein>
<comment type="caution">
    <text evidence="1">The sequence shown here is derived from an EMBL/GenBank/DDBJ whole genome shotgun (WGS) entry which is preliminary data.</text>
</comment>